<evidence type="ECO:0000256" key="6">
    <source>
        <dbReference type="ARBA" id="ARBA00022603"/>
    </source>
</evidence>
<dbReference type="EMBL" id="RFFG01000075">
    <property type="protein sequence ID" value="RMI39014.1"/>
    <property type="molecule type" value="Genomic_DNA"/>
</dbReference>
<keyword evidence="7 13" id="KW-0808">Transferase</keyword>
<keyword evidence="14" id="KW-1185">Reference proteome</keyword>
<proteinExistence type="inferred from homology"/>
<dbReference type="GO" id="GO:0032259">
    <property type="term" value="P:methylation"/>
    <property type="evidence" value="ECO:0007669"/>
    <property type="project" value="UniProtKB-KW"/>
</dbReference>
<comment type="subcellular location">
    <subcellularLocation>
        <location evidence="1">Cytoplasm</location>
    </subcellularLocation>
</comment>
<evidence type="ECO:0000256" key="7">
    <source>
        <dbReference type="ARBA" id="ARBA00022679"/>
    </source>
</evidence>
<dbReference type="PANTHER" id="PTHR11579:SF0">
    <property type="entry name" value="PROTEIN-L-ISOASPARTATE(D-ASPARTATE) O-METHYLTRANSFERASE"/>
    <property type="match status" value="1"/>
</dbReference>
<evidence type="ECO:0000256" key="8">
    <source>
        <dbReference type="ARBA" id="ARBA00022691"/>
    </source>
</evidence>
<evidence type="ECO:0000256" key="12">
    <source>
        <dbReference type="SAM" id="MobiDB-lite"/>
    </source>
</evidence>
<reference evidence="13 14" key="1">
    <citation type="submission" date="2018-10" db="EMBL/GenBank/DDBJ databases">
        <title>Isolation from soil.</title>
        <authorList>
            <person name="Hu J."/>
        </authorList>
    </citation>
    <scope>NUCLEOTIDE SEQUENCE [LARGE SCALE GENOMIC DNA]</scope>
    <source>
        <strain evidence="13 14">NEAU-Ht49</strain>
    </source>
</reference>
<dbReference type="SUPFAM" id="SSF53335">
    <property type="entry name" value="S-adenosyl-L-methionine-dependent methyltransferases"/>
    <property type="match status" value="1"/>
</dbReference>
<dbReference type="GO" id="GO:0004719">
    <property type="term" value="F:protein-L-isoaspartate (D-aspartate) O-methyltransferase activity"/>
    <property type="evidence" value="ECO:0007669"/>
    <property type="project" value="UniProtKB-EC"/>
</dbReference>
<evidence type="ECO:0000256" key="2">
    <source>
        <dbReference type="ARBA" id="ARBA00005369"/>
    </source>
</evidence>
<dbReference type="RefSeq" id="WP_122198041.1">
    <property type="nucleotide sequence ID" value="NZ_JBHSKC010000012.1"/>
</dbReference>
<sequence>MARAGRDAVRDAVAAVSRRQFIPDVIWVRRDDGWAVPVRKRDDPERWAAECDGADAVITQVDDGAATDRGIYATSSSTMPSIMVSMLEHLRVAAGMRVLEVGTGTGYNAALLARLAGAENVTSIEVDPALADRARKVLQGAGYPVEVVIGDGTAGCPRRAPFDRLIATAAVRQVPYTWVEQVRPGGLIVVPWTLTVHPEGVYSVLTVRPDGTAMGRFVAPAAFMPLRDQRVSQDEIRQSRAAWEQAGSPSLARYSVTVTPDGQTIRVDPPDGPVTTGREST</sequence>
<dbReference type="Gene3D" id="3.40.50.150">
    <property type="entry name" value="Vaccinia Virus protein VP39"/>
    <property type="match status" value="1"/>
</dbReference>
<dbReference type="InterPro" id="IPR029063">
    <property type="entry name" value="SAM-dependent_MTases_sf"/>
</dbReference>
<dbReference type="GO" id="GO:0005737">
    <property type="term" value="C:cytoplasm"/>
    <property type="evidence" value="ECO:0007669"/>
    <property type="project" value="UniProtKB-SubCell"/>
</dbReference>
<dbReference type="AlphaFoldDB" id="A0A3M2LNH1"/>
<comment type="caution">
    <text evidence="13">The sequence shown here is derived from an EMBL/GenBank/DDBJ whole genome shotgun (WGS) entry which is preliminary data.</text>
</comment>
<evidence type="ECO:0000256" key="11">
    <source>
        <dbReference type="ARBA" id="ARBA00031350"/>
    </source>
</evidence>
<feature type="region of interest" description="Disordered" evidence="12">
    <location>
        <begin position="252"/>
        <end position="281"/>
    </location>
</feature>
<name>A0A3M2LNH1_9ACTN</name>
<evidence type="ECO:0000256" key="3">
    <source>
        <dbReference type="ARBA" id="ARBA00011890"/>
    </source>
</evidence>
<accession>A0A3M2LNH1</accession>
<evidence type="ECO:0000313" key="14">
    <source>
        <dbReference type="Proteomes" id="UP000282674"/>
    </source>
</evidence>
<gene>
    <name evidence="13" type="ORF">EBO15_31125</name>
</gene>
<dbReference type="EC" id="2.1.1.77" evidence="3"/>
<evidence type="ECO:0000313" key="13">
    <source>
        <dbReference type="EMBL" id="RMI39014.1"/>
    </source>
</evidence>
<keyword evidence="5" id="KW-0963">Cytoplasm</keyword>
<dbReference type="PANTHER" id="PTHR11579">
    <property type="entry name" value="PROTEIN-L-ISOASPARTATE O-METHYLTRANSFERASE"/>
    <property type="match status" value="1"/>
</dbReference>
<evidence type="ECO:0000256" key="10">
    <source>
        <dbReference type="ARBA" id="ARBA00031323"/>
    </source>
</evidence>
<dbReference type="Pfam" id="PF01135">
    <property type="entry name" value="PCMT"/>
    <property type="match status" value="1"/>
</dbReference>
<evidence type="ECO:0000256" key="4">
    <source>
        <dbReference type="ARBA" id="ARBA00013346"/>
    </source>
</evidence>
<dbReference type="InterPro" id="IPR000682">
    <property type="entry name" value="PCMT"/>
</dbReference>
<dbReference type="OrthoDB" id="3501659at2"/>
<evidence type="ECO:0000256" key="1">
    <source>
        <dbReference type="ARBA" id="ARBA00004496"/>
    </source>
</evidence>
<evidence type="ECO:0000256" key="5">
    <source>
        <dbReference type="ARBA" id="ARBA00022490"/>
    </source>
</evidence>
<dbReference type="Proteomes" id="UP000282674">
    <property type="component" value="Unassembled WGS sequence"/>
</dbReference>
<comment type="similarity">
    <text evidence="2">Belongs to the methyltransferase superfamily. L-isoaspartyl/D-aspartyl protein methyltransferase family.</text>
</comment>
<keyword evidence="8" id="KW-0949">S-adenosyl-L-methionine</keyword>
<dbReference type="CDD" id="cd02440">
    <property type="entry name" value="AdoMet_MTases"/>
    <property type="match status" value="1"/>
</dbReference>
<protein>
    <recommendedName>
        <fullName evidence="4">Protein-L-isoaspartate O-methyltransferase</fullName>
        <ecNumber evidence="3">2.1.1.77</ecNumber>
    </recommendedName>
    <alternativeName>
        <fullName evidence="11">L-isoaspartyl protein carboxyl methyltransferase</fullName>
    </alternativeName>
    <alternativeName>
        <fullName evidence="9">Protein L-isoaspartyl methyltransferase</fullName>
    </alternativeName>
    <alternativeName>
        <fullName evidence="10">Protein-beta-aspartate methyltransferase</fullName>
    </alternativeName>
</protein>
<keyword evidence="6 13" id="KW-0489">Methyltransferase</keyword>
<organism evidence="13 14">
    <name type="scientific">Actinomadura harenae</name>
    <dbReference type="NCBI Taxonomy" id="2483351"/>
    <lineage>
        <taxon>Bacteria</taxon>
        <taxon>Bacillati</taxon>
        <taxon>Actinomycetota</taxon>
        <taxon>Actinomycetes</taxon>
        <taxon>Streptosporangiales</taxon>
        <taxon>Thermomonosporaceae</taxon>
        <taxon>Actinomadura</taxon>
    </lineage>
</organism>
<evidence type="ECO:0000256" key="9">
    <source>
        <dbReference type="ARBA" id="ARBA00030757"/>
    </source>
</evidence>